<dbReference type="GO" id="GO:0004359">
    <property type="term" value="F:glutaminase activity"/>
    <property type="evidence" value="ECO:0007669"/>
    <property type="project" value="UniProtKB-EC"/>
</dbReference>
<dbReference type="PROSITE" id="PS51273">
    <property type="entry name" value="GATASE_TYPE_1"/>
    <property type="match status" value="1"/>
</dbReference>
<feature type="active site" evidence="13">
    <location>
        <position position="462"/>
    </location>
</feature>
<evidence type="ECO:0000256" key="5">
    <source>
        <dbReference type="ARBA" id="ARBA00023102"/>
    </source>
</evidence>
<comment type="similarity">
    <text evidence="11 12">In the C-terminal section; belongs to the HisA/HisF family.</text>
</comment>
<dbReference type="Gene3D" id="3.20.20.70">
    <property type="entry name" value="Aldolase class I"/>
    <property type="match status" value="1"/>
</dbReference>
<proteinExistence type="inferred from homology"/>
<feature type="active site" description="For GATase activity" evidence="13">
    <location>
        <position position="251"/>
    </location>
</feature>
<comment type="pathway">
    <text evidence="1 12">Amino-acid biosynthesis; L-histidine biosynthesis; L-histidine from 5-phospho-alpha-D-ribose 1-diphosphate: step 5/9.</text>
</comment>
<evidence type="ECO:0000256" key="14">
    <source>
        <dbReference type="PIRSR" id="PIRSR036936-2"/>
    </source>
</evidence>
<accession>A0A6C1E791</accession>
<feature type="active site" description="For GATase activity" evidence="13">
    <location>
        <position position="253"/>
    </location>
</feature>
<evidence type="ECO:0000256" key="7">
    <source>
        <dbReference type="ARBA" id="ARBA00023268"/>
    </source>
</evidence>
<comment type="similarity">
    <text evidence="15">Belongs to the HisA/HisF family.</text>
</comment>
<dbReference type="GO" id="GO:0000107">
    <property type="term" value="F:imidazoleglycerol-phosphate synthase activity"/>
    <property type="evidence" value="ECO:0007669"/>
    <property type="project" value="UniProtKB-UniRule"/>
</dbReference>
<organism evidence="17 18">
    <name type="scientific">Saccharomyces pastorianus</name>
    <name type="common">Lager yeast</name>
    <name type="synonym">Saccharomyces cerevisiae x Saccharomyces eubayanus</name>
    <dbReference type="NCBI Taxonomy" id="27292"/>
    <lineage>
        <taxon>Eukaryota</taxon>
        <taxon>Fungi</taxon>
        <taxon>Dikarya</taxon>
        <taxon>Ascomycota</taxon>
        <taxon>Saccharomycotina</taxon>
        <taxon>Saccharomycetes</taxon>
        <taxon>Saccharomycetales</taxon>
        <taxon>Saccharomycetaceae</taxon>
        <taxon>Saccharomyces</taxon>
    </lineage>
</organism>
<keyword evidence="7 12" id="KW-0511">Multifunctional enzyme</keyword>
<reference evidence="17 18" key="1">
    <citation type="journal article" date="2019" name="BMC Genomics">
        <title>Chromosome level assembly and comparative genome analysis confirm lager-brewing yeasts originated from a single hybridization.</title>
        <authorList>
            <person name="Salazar A.N."/>
            <person name="Gorter de Vries A.R."/>
            <person name="van den Broek M."/>
            <person name="Brouwers N."/>
            <person name="de la Torre Cortes P."/>
            <person name="Kuijpers N.G.A."/>
            <person name="Daran J.G."/>
            <person name="Abeel T."/>
        </authorList>
    </citation>
    <scope>NUCLEOTIDE SEQUENCE [LARGE SCALE GENOMIC DNA]</scope>
    <source>
        <strain evidence="17 18">CBS 1483</strain>
    </source>
</reference>
<dbReference type="PANTHER" id="PTHR21235:SF2">
    <property type="entry name" value="IMIDAZOLE GLYCEROL PHOSPHATE SYNTHASE HISHF"/>
    <property type="match status" value="1"/>
</dbReference>
<dbReference type="InterPro" id="IPR011060">
    <property type="entry name" value="RibuloseP-bd_barrel"/>
</dbReference>
<dbReference type="InterPro" id="IPR006062">
    <property type="entry name" value="His_biosynth"/>
</dbReference>
<dbReference type="CDD" id="cd04731">
    <property type="entry name" value="HisF"/>
    <property type="match status" value="1"/>
</dbReference>
<dbReference type="Proteomes" id="UP000501346">
    <property type="component" value="Chromosome SeIV-SeII"/>
</dbReference>
<keyword evidence="2 12" id="KW-0028">Amino-acid biosynthesis</keyword>
<dbReference type="UniPathway" id="UPA00031">
    <property type="reaction ID" value="UER00010"/>
</dbReference>
<name>A0A6C1E791_SACPS</name>
<evidence type="ECO:0000256" key="3">
    <source>
        <dbReference type="ARBA" id="ARBA00022801"/>
    </source>
</evidence>
<evidence type="ECO:0000313" key="17">
    <source>
        <dbReference type="EMBL" id="QID84414.1"/>
    </source>
</evidence>
<dbReference type="InterPro" id="IPR010139">
    <property type="entry name" value="Imidazole-glycPsynth_HisH"/>
</dbReference>
<dbReference type="GO" id="GO:0000105">
    <property type="term" value="P:L-histidine biosynthetic process"/>
    <property type="evidence" value="ECO:0007669"/>
    <property type="project" value="UniProtKB-UniRule"/>
</dbReference>
<evidence type="ECO:0000256" key="13">
    <source>
        <dbReference type="PIRSR" id="PIRSR036936-1"/>
    </source>
</evidence>
<dbReference type="Pfam" id="PF00117">
    <property type="entry name" value="GATase"/>
    <property type="match status" value="1"/>
</dbReference>
<gene>
    <name evidence="17" type="primary">HIS7_2</name>
    <name evidence="17" type="ORF">GRS66_006917</name>
</gene>
<dbReference type="InterPro" id="IPR029062">
    <property type="entry name" value="Class_I_gatase-like"/>
</dbReference>
<dbReference type="AlphaFoldDB" id="A0A6C1E791"/>
<keyword evidence="4 12" id="KW-0315">Glutamine amidotransferase</keyword>
<dbReference type="InterPro" id="IPR014640">
    <property type="entry name" value="IGPS_HisHF"/>
</dbReference>
<evidence type="ECO:0000256" key="9">
    <source>
        <dbReference type="ARBA" id="ARBA00049534"/>
    </source>
</evidence>
<dbReference type="PIRSF" id="PIRSF036936">
    <property type="entry name" value="IGPS_HisHF"/>
    <property type="match status" value="1"/>
</dbReference>
<dbReference type="NCBIfam" id="TIGR01855">
    <property type="entry name" value="IMP_synth_hisH"/>
    <property type="match status" value="1"/>
</dbReference>
<dbReference type="FunFam" id="3.40.50.880:FF:000039">
    <property type="entry name" value="Imidazole glycerol phosphate synthase hisHF"/>
    <property type="match status" value="1"/>
</dbReference>
<dbReference type="NCBIfam" id="TIGR00735">
    <property type="entry name" value="hisF"/>
    <property type="match status" value="1"/>
</dbReference>
<comment type="catalytic activity">
    <reaction evidence="8 12">
        <text>5-[(5-phospho-1-deoxy-D-ribulos-1-ylimino)methylamino]-1-(5-phospho-beta-D-ribosyl)imidazole-4-carboxamide + L-glutamine = D-erythro-1-(imidazol-4-yl)glycerol 3-phosphate + 5-amino-1-(5-phospho-beta-D-ribosyl)imidazole-4-carboxamide + L-glutamate + H(+)</text>
        <dbReference type="Rhea" id="RHEA:24793"/>
        <dbReference type="ChEBI" id="CHEBI:15378"/>
        <dbReference type="ChEBI" id="CHEBI:29985"/>
        <dbReference type="ChEBI" id="CHEBI:58278"/>
        <dbReference type="ChEBI" id="CHEBI:58359"/>
        <dbReference type="ChEBI" id="CHEBI:58475"/>
        <dbReference type="ChEBI" id="CHEBI:58525"/>
        <dbReference type="EC" id="4.3.2.10"/>
    </reaction>
</comment>
<dbReference type="InterPro" id="IPR050064">
    <property type="entry name" value="IGPS_HisA/HisF"/>
</dbReference>
<sequence>MIGKESDLQNIHNNSFSLAFKNHPPNLKEGRIKVGSRIVLYLSKLRICEVKGERLQQEMTVVHVIDVESGNLQSLTNAIEHLGYQVQLVKSPEDFNINEISRLVLPGVGNYGHFVDNLFSRGFEKPIKEYIESGKPIMGICVGLQAMFAGSVESAGSPGLNYIDFKLSKFDDSEKPVPEIGWNSCIPSEDLFFGLDPYKRYYFVHSFAAILNLEIEKSLQSDGWKIAKAKYGSQEFIAAINKKNIFATQFHPEKSGKAGLDVIENFLKQQNPNIPNYTPEEKKLLMNDYSNYGLTRRIIACLDVRTNDQGDLVVTKGDQYDVREKDVGKDVRNLGKPVQLAQKYYQQGADEVTFLNITSFRDCPLKDTPMLEVLRQAAKTVFVPLTVGGGIKDIVDVDGSRIPALEVASLYFRSGADKISIGTDAVYAAEKYYELGNKGDGTSPIETISKAYGAQAVVISVDPKRVYVNSPTDTKNKVFKTRYLGPDGQDYCWYQCTIKGGREARDLGVWELTRACEALGAGEVLLNCIDKDGSNSGYDLELIDHVKEAVRIPVIASSGAGVPAHFEEAFLKTGADACLGAGMFHRSEYTVNDVKEYLLEHGLKVRMDKE</sequence>
<dbReference type="Gene3D" id="3.40.50.880">
    <property type="match status" value="1"/>
</dbReference>
<feature type="active site" evidence="13">
    <location>
        <position position="303"/>
    </location>
</feature>
<keyword evidence="18" id="KW-1185">Reference proteome</keyword>
<feature type="region of interest" description="PRFAR binding" evidence="14">
    <location>
        <begin position="422"/>
        <end position="423"/>
    </location>
</feature>
<keyword evidence="5 12" id="KW-0368">Histidine biosynthesis</keyword>
<evidence type="ECO:0000256" key="10">
    <source>
        <dbReference type="ARBA" id="ARBA00055946"/>
    </source>
</evidence>
<dbReference type="InterPro" id="IPR013785">
    <property type="entry name" value="Aldolase_TIM"/>
</dbReference>
<evidence type="ECO:0000256" key="12">
    <source>
        <dbReference type="PIRNR" id="PIRNR036936"/>
    </source>
</evidence>
<evidence type="ECO:0000256" key="11">
    <source>
        <dbReference type="ARBA" id="ARBA00061106"/>
    </source>
</evidence>
<dbReference type="OrthoDB" id="10254903at2759"/>
<comment type="catalytic activity">
    <reaction evidence="9 12">
        <text>L-glutamine + H2O = L-glutamate + NH4(+)</text>
        <dbReference type="Rhea" id="RHEA:15889"/>
        <dbReference type="ChEBI" id="CHEBI:15377"/>
        <dbReference type="ChEBI" id="CHEBI:28938"/>
        <dbReference type="ChEBI" id="CHEBI:29985"/>
        <dbReference type="ChEBI" id="CHEBI:58359"/>
        <dbReference type="EC" id="3.5.1.2"/>
    </reaction>
</comment>
<feature type="active site" description="For GATase activity" evidence="13">
    <location>
        <position position="141"/>
    </location>
</feature>
<evidence type="ECO:0000313" key="18">
    <source>
        <dbReference type="Proteomes" id="UP000501346"/>
    </source>
</evidence>
<dbReference type="SUPFAM" id="SSF51366">
    <property type="entry name" value="Ribulose-phoshate binding barrel"/>
    <property type="match status" value="1"/>
</dbReference>
<dbReference type="InterPro" id="IPR017926">
    <property type="entry name" value="GATASE"/>
</dbReference>
<feature type="domain" description="Glutamine amidotransferase" evidence="16">
    <location>
        <begin position="64"/>
        <end position="268"/>
    </location>
</feature>
<evidence type="ECO:0000256" key="6">
    <source>
        <dbReference type="ARBA" id="ARBA00023239"/>
    </source>
</evidence>
<evidence type="ECO:0000259" key="16">
    <source>
        <dbReference type="Pfam" id="PF00117"/>
    </source>
</evidence>
<comment type="function">
    <text evidence="10 12">IGPS catalyzes the conversion of PRFAR and glutamine to IGP, AICAR and glutamate. The glutaminase domain produces the ammonia necessary for the cyclase domain to produce IGP and AICAR from PRFAR. The ammonia is channeled to the active site of the cyclase domain.</text>
</comment>
<evidence type="ECO:0000256" key="15">
    <source>
        <dbReference type="RuleBase" id="RU003657"/>
    </source>
</evidence>
<evidence type="ECO:0000256" key="2">
    <source>
        <dbReference type="ARBA" id="ARBA00022605"/>
    </source>
</evidence>
<dbReference type="EC" id="3.5.1.2" evidence="12"/>
<dbReference type="CDD" id="cd01748">
    <property type="entry name" value="GATase1_IGP_Synthase"/>
    <property type="match status" value="1"/>
</dbReference>
<dbReference type="EMBL" id="CP049001">
    <property type="protein sequence ID" value="QID84414.1"/>
    <property type="molecule type" value="Genomic_DNA"/>
</dbReference>
<feature type="region of interest" description="PRFAR binding" evidence="14">
    <location>
        <begin position="460"/>
        <end position="462"/>
    </location>
</feature>
<feature type="region of interest" description="PRFAR binding" evidence="14">
    <location>
        <begin position="581"/>
        <end position="582"/>
    </location>
</feature>
<evidence type="ECO:0000256" key="8">
    <source>
        <dbReference type="ARBA" id="ARBA00047838"/>
    </source>
</evidence>
<feature type="binding site" evidence="14">
    <location>
        <position position="390"/>
    </location>
    <ligand>
        <name>substrate</name>
    </ligand>
</feature>
<dbReference type="FunFam" id="3.20.20.70:FF:000094">
    <property type="entry name" value="Imidazole glycerol phosphate synthase hisHF"/>
    <property type="match status" value="1"/>
</dbReference>
<dbReference type="PANTHER" id="PTHR21235">
    <property type="entry name" value="IMIDAZOLE GLYCEROL PHOSPHATE SYNTHASE SUBUNIT HISF/H IGP SYNTHASE SUBUNIT HISF/H"/>
    <property type="match status" value="1"/>
</dbReference>
<dbReference type="SUPFAM" id="SSF52317">
    <property type="entry name" value="Class I glutamine amidotransferase-like"/>
    <property type="match status" value="1"/>
</dbReference>
<keyword evidence="3 12" id="KW-0378">Hydrolase</keyword>
<dbReference type="InterPro" id="IPR004651">
    <property type="entry name" value="HisF"/>
</dbReference>
<dbReference type="GO" id="GO:0016829">
    <property type="term" value="F:lyase activity"/>
    <property type="evidence" value="ECO:0007669"/>
    <property type="project" value="UniProtKB-KW"/>
</dbReference>
<keyword evidence="6 12" id="KW-0456">Lyase</keyword>
<dbReference type="Pfam" id="PF00977">
    <property type="entry name" value="His_biosynth"/>
    <property type="match status" value="1"/>
</dbReference>
<feature type="binding site" description="covalent" evidence="14">
    <location>
        <position position="141"/>
    </location>
    <ligand>
        <name>L-glutamine</name>
        <dbReference type="ChEBI" id="CHEBI:58359"/>
    </ligand>
</feature>
<evidence type="ECO:0000256" key="4">
    <source>
        <dbReference type="ARBA" id="ARBA00022962"/>
    </source>
</evidence>
<feature type="binding site" evidence="14">
    <location>
        <position position="527"/>
    </location>
    <ligand>
        <name>substrate</name>
    </ligand>
</feature>
<feature type="region of interest" description="PRFAR binding" evidence="14">
    <location>
        <begin position="558"/>
        <end position="559"/>
    </location>
</feature>
<feature type="region of interest" description="PRFAR binding" evidence="14">
    <location>
        <begin position="532"/>
        <end position="533"/>
    </location>
</feature>
<protein>
    <recommendedName>
        <fullName evidence="12">Imidazole glycerol phosphate synthase hisHF</fullName>
    </recommendedName>
    <domain>
        <recommendedName>
            <fullName evidence="12">Glutaminase</fullName>
            <ecNumber evidence="12">3.5.1.2</ecNumber>
        </recommendedName>
    </domain>
    <domain>
        <recommendedName>
            <fullName evidence="12">Cyclase</fullName>
        </recommendedName>
    </domain>
</protein>
<evidence type="ECO:0000256" key="1">
    <source>
        <dbReference type="ARBA" id="ARBA00005091"/>
    </source>
</evidence>